<comment type="similarity">
    <text evidence="2">Belongs to the mitochondrion-specific ribosomal protein mS41 family.</text>
</comment>
<dbReference type="PANTHER" id="PTHR28235:SF1">
    <property type="entry name" value="SMALL RIBOSOMAL SUBUNIT PROTEIN MS41"/>
    <property type="match status" value="1"/>
</dbReference>
<organism evidence="7 8">
    <name type="scientific">Immersiella caudata</name>
    <dbReference type="NCBI Taxonomy" id="314043"/>
    <lineage>
        <taxon>Eukaryota</taxon>
        <taxon>Fungi</taxon>
        <taxon>Dikarya</taxon>
        <taxon>Ascomycota</taxon>
        <taxon>Pezizomycotina</taxon>
        <taxon>Sordariomycetes</taxon>
        <taxon>Sordariomycetidae</taxon>
        <taxon>Sordariales</taxon>
        <taxon>Lasiosphaeriaceae</taxon>
        <taxon>Immersiella</taxon>
    </lineage>
</organism>
<feature type="chain" id="PRO_5041429471" description="Small ribosomal subunit protein mS41" evidence="5">
    <location>
        <begin position="20"/>
        <end position="236"/>
    </location>
</feature>
<gene>
    <name evidence="7" type="ORF">B0T14DRAFT_120131</name>
</gene>
<keyword evidence="3" id="KW-0496">Mitochondrion</keyword>
<evidence type="ECO:0000256" key="3">
    <source>
        <dbReference type="ARBA" id="ARBA00023128"/>
    </source>
</evidence>
<dbReference type="GO" id="GO:0005739">
    <property type="term" value="C:mitochondrion"/>
    <property type="evidence" value="ECO:0007669"/>
    <property type="project" value="UniProtKB-SubCell"/>
</dbReference>
<evidence type="ECO:0000259" key="6">
    <source>
        <dbReference type="SMART" id="SM01238"/>
    </source>
</evidence>
<keyword evidence="5" id="KW-0732">Signal</keyword>
<proteinExistence type="inferred from homology"/>
<sequence>MKSLRIQSALGLLFRPCAANPIITASLRAHTRWAHTYKPAAPGAAPQIPPTTPFVPDVETFLTLIGRDTKEFASKFPTWDALFTLTSEQMKELGVEPARKRRYLRARLNHFREGRFGPGGDLLYVENGVANLDILKTEKTPFMTLRHVVNVPPGKEVEEVPRDQLARPKGYKVKGTSAISGPYALPVEGGGACIKVTEGMWELKQGRKIDGGERRQAEVRFKRRVAERKAARERQQ</sequence>
<feature type="domain" description="Small ribosomal subunit protein mS41 SAM" evidence="6">
    <location>
        <begin position="58"/>
        <end position="114"/>
    </location>
</feature>
<reference evidence="7" key="1">
    <citation type="submission" date="2023-06" db="EMBL/GenBank/DDBJ databases">
        <title>Genome-scale phylogeny and comparative genomics of the fungal order Sordariales.</title>
        <authorList>
            <consortium name="Lawrence Berkeley National Laboratory"/>
            <person name="Hensen N."/>
            <person name="Bonometti L."/>
            <person name="Westerberg I."/>
            <person name="Brannstrom I.O."/>
            <person name="Guillou S."/>
            <person name="Cros-Aarteil S."/>
            <person name="Calhoun S."/>
            <person name="Haridas S."/>
            <person name="Kuo A."/>
            <person name="Mondo S."/>
            <person name="Pangilinan J."/>
            <person name="Riley R."/>
            <person name="Labutti K."/>
            <person name="Andreopoulos B."/>
            <person name="Lipzen A."/>
            <person name="Chen C."/>
            <person name="Yanf M."/>
            <person name="Daum C."/>
            <person name="Ng V."/>
            <person name="Clum A."/>
            <person name="Steindorff A."/>
            <person name="Ohm R."/>
            <person name="Martin F."/>
            <person name="Silar P."/>
            <person name="Natvig D."/>
            <person name="Lalanne C."/>
            <person name="Gautier V."/>
            <person name="Ament-Velasquez S.L."/>
            <person name="Kruys A."/>
            <person name="Hutchinson M.I."/>
            <person name="Powell A.J."/>
            <person name="Barry K."/>
            <person name="Miller A.N."/>
            <person name="Grigoriev I.V."/>
            <person name="Debuchy R."/>
            <person name="Gladieux P."/>
            <person name="Thoren M.H."/>
            <person name="Johannesson H."/>
        </authorList>
    </citation>
    <scope>NUCLEOTIDE SEQUENCE</scope>
    <source>
        <strain evidence="7">CBS 606.72</strain>
    </source>
</reference>
<keyword evidence="8" id="KW-1185">Reference proteome</keyword>
<dbReference type="Pfam" id="PF09597">
    <property type="entry name" value="SAM_Ribosomal_mS41"/>
    <property type="match status" value="1"/>
</dbReference>
<feature type="signal peptide" evidence="5">
    <location>
        <begin position="1"/>
        <end position="19"/>
    </location>
</feature>
<evidence type="ECO:0000256" key="4">
    <source>
        <dbReference type="ARBA" id="ARBA00035129"/>
    </source>
</evidence>
<evidence type="ECO:0000313" key="7">
    <source>
        <dbReference type="EMBL" id="KAK0626838.1"/>
    </source>
</evidence>
<evidence type="ECO:0000313" key="8">
    <source>
        <dbReference type="Proteomes" id="UP001175000"/>
    </source>
</evidence>
<dbReference type="AlphaFoldDB" id="A0AA39X3Z7"/>
<dbReference type="InterPro" id="IPR019083">
    <property type="entry name" value="SAM_Ribosomal_mS41"/>
</dbReference>
<accession>A0AA39X3Z7</accession>
<evidence type="ECO:0000256" key="5">
    <source>
        <dbReference type="SAM" id="SignalP"/>
    </source>
</evidence>
<comment type="caution">
    <text evidence="7">The sequence shown here is derived from an EMBL/GenBank/DDBJ whole genome shotgun (WGS) entry which is preliminary data.</text>
</comment>
<dbReference type="EMBL" id="JAULSU010000002">
    <property type="protein sequence ID" value="KAK0626838.1"/>
    <property type="molecule type" value="Genomic_DNA"/>
</dbReference>
<evidence type="ECO:0000256" key="2">
    <source>
        <dbReference type="ARBA" id="ARBA00010492"/>
    </source>
</evidence>
<dbReference type="SMART" id="SM01238">
    <property type="entry name" value="IGR"/>
    <property type="match status" value="1"/>
</dbReference>
<name>A0AA39X3Z7_9PEZI</name>
<dbReference type="PANTHER" id="PTHR28235">
    <property type="entry name" value="PROTEIN FYV4, MITOCHONDRIAL"/>
    <property type="match status" value="1"/>
</dbReference>
<dbReference type="Proteomes" id="UP001175000">
    <property type="component" value="Unassembled WGS sequence"/>
</dbReference>
<dbReference type="InterPro" id="IPR039603">
    <property type="entry name" value="Ribosomal_mS41"/>
</dbReference>
<protein>
    <recommendedName>
        <fullName evidence="4">Small ribosomal subunit protein mS41</fullName>
    </recommendedName>
</protein>
<comment type="subcellular location">
    <subcellularLocation>
        <location evidence="1">Mitochondrion</location>
    </subcellularLocation>
</comment>
<evidence type="ECO:0000256" key="1">
    <source>
        <dbReference type="ARBA" id="ARBA00004173"/>
    </source>
</evidence>